<dbReference type="InterPro" id="IPR036259">
    <property type="entry name" value="MFS_trans_sf"/>
</dbReference>
<keyword evidence="5 7" id="KW-0472">Membrane</keyword>
<dbReference type="InterPro" id="IPR020846">
    <property type="entry name" value="MFS_dom"/>
</dbReference>
<evidence type="ECO:0000259" key="8">
    <source>
        <dbReference type="PROSITE" id="PS50850"/>
    </source>
</evidence>
<accession>A0A9P5SJP4</accession>
<gene>
    <name evidence="9" type="ORF">BG006_005966</name>
</gene>
<evidence type="ECO:0000256" key="3">
    <source>
        <dbReference type="ARBA" id="ARBA00022692"/>
    </source>
</evidence>
<feature type="transmembrane region" description="Helical" evidence="7">
    <location>
        <begin position="449"/>
        <end position="470"/>
    </location>
</feature>
<feature type="region of interest" description="Disordered" evidence="6">
    <location>
        <begin position="1"/>
        <end position="32"/>
    </location>
</feature>
<dbReference type="Pfam" id="PF07690">
    <property type="entry name" value="MFS_1"/>
    <property type="match status" value="1"/>
</dbReference>
<evidence type="ECO:0000256" key="1">
    <source>
        <dbReference type="ARBA" id="ARBA00004141"/>
    </source>
</evidence>
<keyword evidence="4 7" id="KW-1133">Transmembrane helix</keyword>
<dbReference type="SUPFAM" id="SSF103473">
    <property type="entry name" value="MFS general substrate transporter"/>
    <property type="match status" value="1"/>
</dbReference>
<protein>
    <recommendedName>
        <fullName evidence="8">Major facilitator superfamily (MFS) profile domain-containing protein</fullName>
    </recommendedName>
</protein>
<dbReference type="PANTHER" id="PTHR43791:SF36">
    <property type="entry name" value="TRANSPORTER, PUTATIVE (AFU_ORTHOLOGUE AFUA_6G08340)-RELATED"/>
    <property type="match status" value="1"/>
</dbReference>
<feature type="transmembrane region" description="Helical" evidence="7">
    <location>
        <begin position="324"/>
        <end position="343"/>
    </location>
</feature>
<feature type="transmembrane region" description="Helical" evidence="7">
    <location>
        <begin position="291"/>
        <end position="312"/>
    </location>
</feature>
<comment type="caution">
    <text evidence="9">The sequence shown here is derived from an EMBL/GenBank/DDBJ whole genome shotgun (WGS) entry which is preliminary data.</text>
</comment>
<feature type="compositionally biased region" description="Basic and acidic residues" evidence="6">
    <location>
        <begin position="495"/>
        <end position="505"/>
    </location>
</feature>
<evidence type="ECO:0000256" key="7">
    <source>
        <dbReference type="SAM" id="Phobius"/>
    </source>
</evidence>
<keyword evidence="3 7" id="KW-0812">Transmembrane</keyword>
<dbReference type="FunFam" id="1.20.1250.20:FF:000013">
    <property type="entry name" value="MFS general substrate transporter"/>
    <property type="match status" value="1"/>
</dbReference>
<keyword evidence="10" id="KW-1185">Reference proteome</keyword>
<feature type="transmembrane region" description="Helical" evidence="7">
    <location>
        <begin position="355"/>
        <end position="375"/>
    </location>
</feature>
<evidence type="ECO:0000256" key="4">
    <source>
        <dbReference type="ARBA" id="ARBA00022989"/>
    </source>
</evidence>
<dbReference type="PROSITE" id="PS50850">
    <property type="entry name" value="MFS"/>
    <property type="match status" value="1"/>
</dbReference>
<feature type="domain" description="Major facilitator superfamily (MFS) profile" evidence="8">
    <location>
        <begin position="62"/>
        <end position="475"/>
    </location>
</feature>
<feature type="transmembrane region" description="Helical" evidence="7">
    <location>
        <begin position="189"/>
        <end position="209"/>
    </location>
</feature>
<name>A0A9P5SJP4_9FUNG</name>
<feature type="region of interest" description="Disordered" evidence="6">
    <location>
        <begin position="481"/>
        <end position="505"/>
    </location>
</feature>
<evidence type="ECO:0000313" key="9">
    <source>
        <dbReference type="EMBL" id="KAF9331151.1"/>
    </source>
</evidence>
<dbReference type="Gene3D" id="1.20.1250.20">
    <property type="entry name" value="MFS general substrate transporter like domains"/>
    <property type="match status" value="2"/>
</dbReference>
<dbReference type="PANTHER" id="PTHR43791">
    <property type="entry name" value="PERMEASE-RELATED"/>
    <property type="match status" value="1"/>
</dbReference>
<dbReference type="AlphaFoldDB" id="A0A9P5SJP4"/>
<evidence type="ECO:0000256" key="5">
    <source>
        <dbReference type="ARBA" id="ARBA00023136"/>
    </source>
</evidence>
<dbReference type="GO" id="GO:0022857">
    <property type="term" value="F:transmembrane transporter activity"/>
    <property type="evidence" value="ECO:0007669"/>
    <property type="project" value="InterPro"/>
</dbReference>
<feature type="transmembrane region" description="Helical" evidence="7">
    <location>
        <begin position="416"/>
        <end position="437"/>
    </location>
</feature>
<feature type="compositionally biased region" description="Basic and acidic residues" evidence="6">
    <location>
        <begin position="17"/>
        <end position="28"/>
    </location>
</feature>
<feature type="transmembrane region" description="Helical" evidence="7">
    <location>
        <begin position="221"/>
        <end position="243"/>
    </location>
</feature>
<sequence>MDHTHTGRPPRLPDSLYDEKKNDPDEGFRSTTPIDMVDAESDILDPMSDEIKRIRWKVDKRLIPMLALIYLCSYLDRANIGNAKVAGMETDLQIKPGHFNNALSIFYVGYILGEIPANMALKKIGPRLWIPLVMLAWGGIMISMAAIKNENGLYAGRFFLGLAESGFAPGPMFVISMWYIRQEQAIRAGLFFSAATVAGAFGGILAYGIAHMDGLSGLRGWQWIFIIEGLPTIILCIVAFFVLPDFPATATFLTSAERNLTMKRLQADAGPANETEFTWDQFWAAFKDWKVYLHMLIGFFHAVPHAALGLSIPSIVEGFNFDHVTTQIMTAPVYVIACLFTLAMAHSSDKKKERGYHATVTILVSMIGYLLLVFTRNASTAARYVSLIVCTSGNFAFTPVALSWPSANIGGHTKRGVALAMIISFAQIGSAIGGQLYRDDDAPTYKRGHLMSFGSLAVGLLLVLLMKMMLLKENNRREKLTPEQFAKESGQAGLADRHPDFRYYS</sequence>
<keyword evidence="2" id="KW-0813">Transport</keyword>
<dbReference type="InterPro" id="IPR011701">
    <property type="entry name" value="MFS"/>
</dbReference>
<reference evidence="9" key="1">
    <citation type="journal article" date="2020" name="Fungal Divers.">
        <title>Resolving the Mortierellaceae phylogeny through synthesis of multi-gene phylogenetics and phylogenomics.</title>
        <authorList>
            <person name="Vandepol N."/>
            <person name="Liber J."/>
            <person name="Desiro A."/>
            <person name="Na H."/>
            <person name="Kennedy M."/>
            <person name="Barry K."/>
            <person name="Grigoriev I.V."/>
            <person name="Miller A.N."/>
            <person name="O'Donnell K."/>
            <person name="Stajich J.E."/>
            <person name="Bonito G."/>
        </authorList>
    </citation>
    <scope>NUCLEOTIDE SEQUENCE</scope>
    <source>
        <strain evidence="9">NVP1</strain>
    </source>
</reference>
<feature type="transmembrane region" description="Helical" evidence="7">
    <location>
        <begin position="159"/>
        <end position="180"/>
    </location>
</feature>
<evidence type="ECO:0000313" key="10">
    <source>
        <dbReference type="Proteomes" id="UP000696485"/>
    </source>
</evidence>
<evidence type="ECO:0000256" key="2">
    <source>
        <dbReference type="ARBA" id="ARBA00022448"/>
    </source>
</evidence>
<proteinExistence type="predicted"/>
<evidence type="ECO:0000256" key="6">
    <source>
        <dbReference type="SAM" id="MobiDB-lite"/>
    </source>
</evidence>
<dbReference type="EMBL" id="JAAAUY010000344">
    <property type="protein sequence ID" value="KAF9331151.1"/>
    <property type="molecule type" value="Genomic_DNA"/>
</dbReference>
<comment type="subcellular location">
    <subcellularLocation>
        <location evidence="1">Membrane</location>
        <topology evidence="1">Multi-pass membrane protein</topology>
    </subcellularLocation>
</comment>
<dbReference type="Proteomes" id="UP000696485">
    <property type="component" value="Unassembled WGS sequence"/>
</dbReference>
<organism evidence="9 10">
    <name type="scientific">Podila minutissima</name>
    <dbReference type="NCBI Taxonomy" id="64525"/>
    <lineage>
        <taxon>Eukaryota</taxon>
        <taxon>Fungi</taxon>
        <taxon>Fungi incertae sedis</taxon>
        <taxon>Mucoromycota</taxon>
        <taxon>Mortierellomycotina</taxon>
        <taxon>Mortierellomycetes</taxon>
        <taxon>Mortierellales</taxon>
        <taxon>Mortierellaceae</taxon>
        <taxon>Podila</taxon>
    </lineage>
</organism>
<feature type="transmembrane region" description="Helical" evidence="7">
    <location>
        <begin position="381"/>
        <end position="404"/>
    </location>
</feature>
<dbReference type="FunFam" id="1.20.1250.20:FF:000034">
    <property type="entry name" value="MFS general substrate transporter"/>
    <property type="match status" value="1"/>
</dbReference>
<dbReference type="GO" id="GO:0016020">
    <property type="term" value="C:membrane"/>
    <property type="evidence" value="ECO:0007669"/>
    <property type="project" value="UniProtKB-SubCell"/>
</dbReference>
<feature type="transmembrane region" description="Helical" evidence="7">
    <location>
        <begin position="128"/>
        <end position="147"/>
    </location>
</feature>